<keyword evidence="1" id="KW-0479">Metal-binding</keyword>
<name>A0A8K0RKA7_9PLEO</name>
<feature type="domain" description="C2H2-type" evidence="3">
    <location>
        <begin position="437"/>
        <end position="467"/>
    </location>
</feature>
<evidence type="ECO:0000256" key="2">
    <source>
        <dbReference type="SAM" id="MobiDB-lite"/>
    </source>
</evidence>
<dbReference type="Proteomes" id="UP000813461">
    <property type="component" value="Unassembled WGS sequence"/>
</dbReference>
<dbReference type="GO" id="GO:0008270">
    <property type="term" value="F:zinc ion binding"/>
    <property type="evidence" value="ECO:0007669"/>
    <property type="project" value="UniProtKB-KW"/>
</dbReference>
<dbReference type="InterPro" id="IPR013087">
    <property type="entry name" value="Znf_C2H2_type"/>
</dbReference>
<evidence type="ECO:0000259" key="3">
    <source>
        <dbReference type="PROSITE" id="PS50157"/>
    </source>
</evidence>
<keyword evidence="5" id="KW-1185">Reference proteome</keyword>
<dbReference type="SMART" id="SM00355">
    <property type="entry name" value="ZnF_C2H2"/>
    <property type="match status" value="2"/>
</dbReference>
<organism evidence="4 5">
    <name type="scientific">Paraphoma chrysanthemicola</name>
    <dbReference type="NCBI Taxonomy" id="798071"/>
    <lineage>
        <taxon>Eukaryota</taxon>
        <taxon>Fungi</taxon>
        <taxon>Dikarya</taxon>
        <taxon>Ascomycota</taxon>
        <taxon>Pezizomycotina</taxon>
        <taxon>Dothideomycetes</taxon>
        <taxon>Pleosporomycetidae</taxon>
        <taxon>Pleosporales</taxon>
        <taxon>Pleosporineae</taxon>
        <taxon>Phaeosphaeriaceae</taxon>
        <taxon>Paraphoma</taxon>
    </lineage>
</organism>
<dbReference type="OrthoDB" id="3940153at2759"/>
<reference evidence="4" key="1">
    <citation type="journal article" date="2021" name="Nat. Commun.">
        <title>Genetic determinants of endophytism in the Arabidopsis root mycobiome.</title>
        <authorList>
            <person name="Mesny F."/>
            <person name="Miyauchi S."/>
            <person name="Thiergart T."/>
            <person name="Pickel B."/>
            <person name="Atanasova L."/>
            <person name="Karlsson M."/>
            <person name="Huettel B."/>
            <person name="Barry K.W."/>
            <person name="Haridas S."/>
            <person name="Chen C."/>
            <person name="Bauer D."/>
            <person name="Andreopoulos W."/>
            <person name="Pangilinan J."/>
            <person name="LaButti K."/>
            <person name="Riley R."/>
            <person name="Lipzen A."/>
            <person name="Clum A."/>
            <person name="Drula E."/>
            <person name="Henrissat B."/>
            <person name="Kohler A."/>
            <person name="Grigoriev I.V."/>
            <person name="Martin F.M."/>
            <person name="Hacquard S."/>
        </authorList>
    </citation>
    <scope>NUCLEOTIDE SEQUENCE</scope>
    <source>
        <strain evidence="4">MPI-SDFR-AT-0120</strain>
    </source>
</reference>
<keyword evidence="1" id="KW-0863">Zinc-finger</keyword>
<comment type="caution">
    <text evidence="4">The sequence shown here is derived from an EMBL/GenBank/DDBJ whole genome shotgun (WGS) entry which is preliminary data.</text>
</comment>
<proteinExistence type="predicted"/>
<evidence type="ECO:0000313" key="4">
    <source>
        <dbReference type="EMBL" id="KAH7095371.1"/>
    </source>
</evidence>
<keyword evidence="1" id="KW-0862">Zinc</keyword>
<dbReference type="SUPFAM" id="SSF57667">
    <property type="entry name" value="beta-beta-alpha zinc fingers"/>
    <property type="match status" value="1"/>
</dbReference>
<evidence type="ECO:0000256" key="1">
    <source>
        <dbReference type="PROSITE-ProRule" id="PRU00042"/>
    </source>
</evidence>
<dbReference type="PROSITE" id="PS50157">
    <property type="entry name" value="ZINC_FINGER_C2H2_2"/>
    <property type="match status" value="1"/>
</dbReference>
<dbReference type="EMBL" id="JAGMVJ010000001">
    <property type="protein sequence ID" value="KAH7095371.1"/>
    <property type="molecule type" value="Genomic_DNA"/>
</dbReference>
<protein>
    <recommendedName>
        <fullName evidence="3">C2H2-type domain-containing protein</fullName>
    </recommendedName>
</protein>
<dbReference type="PROSITE" id="PS00028">
    <property type="entry name" value="ZINC_FINGER_C2H2_1"/>
    <property type="match status" value="1"/>
</dbReference>
<feature type="compositionally biased region" description="Basic and acidic residues" evidence="2">
    <location>
        <begin position="33"/>
        <end position="47"/>
    </location>
</feature>
<sequence>MATTTAYAGDGDESWSTVPSSAYHSANDFGETVGHDHGRSEHPHIFDPDQTPYDDDLWLQQSLFQPSGANTDASISYLTMEVGSGTLPTHPSSLHQNPQSDVVRSQFWQAHGSTVQTQTPAPGQGPNDESLLEDLGDDLAPVASSFGFLLGSTQTSPTGSFGYQIIRDDDNSRNNGSYEVDAQLVSTAQIISSTGEAFRGVAQDRGRGSGPWNAFVVVSNQSPNDTHGQPRFGRDLPSMYDDMSLNDHGPHRTFSSASEFSHLNYGPGTTWNSSAMGQGTTDTSFPPEMYESVATLRPARELSQMPTTHYRSQSRSVAATESVYYEAESPDSIEICHQDAREAMSPGDGPKFVDTQVVMPDRVLIKSSQAAQPLEILDHLRSAAEPPSPAVTVPPHEVARILECPQWSCHVRFTGKYRQGNLQRHLRLKHGSTERLYLCEQGGCEKRFKRQDARLKHYRKKHPMLAPEPPTARH</sequence>
<dbReference type="InterPro" id="IPR036236">
    <property type="entry name" value="Znf_C2H2_sf"/>
</dbReference>
<dbReference type="Gene3D" id="3.30.160.60">
    <property type="entry name" value="Classic Zinc Finger"/>
    <property type="match status" value="1"/>
</dbReference>
<dbReference type="AlphaFoldDB" id="A0A8K0RKA7"/>
<evidence type="ECO:0000313" key="5">
    <source>
        <dbReference type="Proteomes" id="UP000813461"/>
    </source>
</evidence>
<accession>A0A8K0RKA7</accession>
<gene>
    <name evidence="4" type="ORF">FB567DRAFT_27926</name>
</gene>
<feature type="region of interest" description="Disordered" evidence="2">
    <location>
        <begin position="1"/>
        <end position="51"/>
    </location>
</feature>
<feature type="compositionally biased region" description="Polar residues" evidence="2">
    <location>
        <begin position="14"/>
        <end position="24"/>
    </location>
</feature>